<dbReference type="Proteomes" id="UP000887567">
    <property type="component" value="Unplaced"/>
</dbReference>
<protein>
    <submittedName>
        <fullName evidence="2">Uncharacterized protein</fullName>
    </submittedName>
</protein>
<organism evidence="2 3">
    <name type="scientific">Exaiptasia diaphana</name>
    <name type="common">Tropical sea anemone</name>
    <name type="synonym">Aiptasia pulchella</name>
    <dbReference type="NCBI Taxonomy" id="2652724"/>
    <lineage>
        <taxon>Eukaryota</taxon>
        <taxon>Metazoa</taxon>
        <taxon>Cnidaria</taxon>
        <taxon>Anthozoa</taxon>
        <taxon>Hexacorallia</taxon>
        <taxon>Actiniaria</taxon>
        <taxon>Aiptasiidae</taxon>
        <taxon>Exaiptasia</taxon>
    </lineage>
</organism>
<keyword evidence="3" id="KW-1185">Reference proteome</keyword>
<dbReference type="KEGG" id="epa:110250506"/>
<evidence type="ECO:0000256" key="1">
    <source>
        <dbReference type="SAM" id="Coils"/>
    </source>
</evidence>
<proteinExistence type="predicted"/>
<dbReference type="OrthoDB" id="10497566at2759"/>
<reference evidence="2" key="1">
    <citation type="submission" date="2022-11" db="UniProtKB">
        <authorList>
            <consortium name="EnsemblMetazoa"/>
        </authorList>
    </citation>
    <scope>IDENTIFICATION</scope>
</reference>
<evidence type="ECO:0000313" key="2">
    <source>
        <dbReference type="EnsemblMetazoa" id="XP_020912773.1"/>
    </source>
</evidence>
<dbReference type="RefSeq" id="XP_020912773.1">
    <property type="nucleotide sequence ID" value="XM_021057114.2"/>
</dbReference>
<accession>A0A913Y1V1</accession>
<dbReference type="GeneID" id="110250506"/>
<sequence>MANAIEGVKAKLRFMVMQIDNAKQREMAARRKTNKAIETVKVAKKKCFYLSHKLSALKDKLFINGIILERTLRRLTAMRSLCKRNKDIYIRVNNQFNEETWEDMITNLEVMELEVNSDAAVLADKRDMVVKRLDEVDERLSIASDERKILENRLIRSSETLRLKLMKRELDKEKRQSRLEVLAQLKKYLQMANSRYRSAVDRIERLAKVLRRIAENLEVQRDVARKANRELQHTIRLKQLAGR</sequence>
<keyword evidence="1" id="KW-0175">Coiled coil</keyword>
<dbReference type="EnsemblMetazoa" id="XM_021057114.2">
    <property type="protein sequence ID" value="XP_020912773.1"/>
    <property type="gene ID" value="LOC110250506"/>
</dbReference>
<evidence type="ECO:0000313" key="3">
    <source>
        <dbReference type="Proteomes" id="UP000887567"/>
    </source>
</evidence>
<dbReference type="AlphaFoldDB" id="A0A913Y1V1"/>
<feature type="coiled-coil region" evidence="1">
    <location>
        <begin position="200"/>
        <end position="234"/>
    </location>
</feature>
<name>A0A913Y1V1_EXADI</name>